<evidence type="ECO:0000259" key="1">
    <source>
        <dbReference type="PROSITE" id="PS51361"/>
    </source>
</evidence>
<evidence type="ECO:0000313" key="2">
    <source>
        <dbReference type="Ensembl" id="ENSHCOP00000017691.1"/>
    </source>
</evidence>
<feature type="domain" description="Teneurin N-terminal" evidence="1">
    <location>
        <begin position="1"/>
        <end position="199"/>
    </location>
</feature>
<dbReference type="AlphaFoldDB" id="A0A3Q2YI10"/>
<keyword evidence="3" id="KW-1185">Reference proteome</keyword>
<dbReference type="Pfam" id="PF06484">
    <property type="entry name" value="Ten_N"/>
    <property type="match status" value="1"/>
</dbReference>
<name>A0A3Q2YI10_HIPCM</name>
<reference evidence="2" key="1">
    <citation type="submission" date="2025-08" db="UniProtKB">
        <authorList>
            <consortium name="Ensembl"/>
        </authorList>
    </citation>
    <scope>IDENTIFICATION</scope>
</reference>
<organism evidence="2 3">
    <name type="scientific">Hippocampus comes</name>
    <name type="common">Tiger tail seahorse</name>
    <dbReference type="NCBI Taxonomy" id="109280"/>
    <lineage>
        <taxon>Eukaryota</taxon>
        <taxon>Metazoa</taxon>
        <taxon>Chordata</taxon>
        <taxon>Craniata</taxon>
        <taxon>Vertebrata</taxon>
        <taxon>Euteleostomi</taxon>
        <taxon>Actinopterygii</taxon>
        <taxon>Neopterygii</taxon>
        <taxon>Teleostei</taxon>
        <taxon>Neoteleostei</taxon>
        <taxon>Acanthomorphata</taxon>
        <taxon>Syngnathiaria</taxon>
        <taxon>Syngnathiformes</taxon>
        <taxon>Syngnathoidei</taxon>
        <taxon>Syngnathidae</taxon>
        <taxon>Hippocampus</taxon>
    </lineage>
</organism>
<dbReference type="InterPro" id="IPR009471">
    <property type="entry name" value="Ten_N"/>
</dbReference>
<protein>
    <submittedName>
        <fullName evidence="2">Teneurin transmembrane protein 3</fullName>
    </submittedName>
</protein>
<dbReference type="OMA" id="HHEKDDF"/>
<dbReference type="GO" id="GO:0016020">
    <property type="term" value="C:membrane"/>
    <property type="evidence" value="ECO:0007669"/>
    <property type="project" value="InterPro"/>
</dbReference>
<sequence>MEVKERRPYCSLTKSHKDKEAAYLGDSEDCAIGHQEVRVPTQKSYSSSETLKVLDQQQDHTRLFCGTSKGHKDMVHHEQDNYNIDGHHLNLRQLGICEPPSRHGLVFCSEMSLPHRSFSVAPAQARDVDSQAMRSPERAMRLWDRGGLGKSSQRSSCLSSRSNSVLTLTDTEHENKSDSDNGKTRFLFSLVMTLARIIP</sequence>
<dbReference type="GeneTree" id="ENSGT01030000234566"/>
<proteinExistence type="predicted"/>
<evidence type="ECO:0000313" key="3">
    <source>
        <dbReference type="Proteomes" id="UP000264820"/>
    </source>
</evidence>
<dbReference type="GO" id="GO:0007165">
    <property type="term" value="P:signal transduction"/>
    <property type="evidence" value="ECO:0007669"/>
    <property type="project" value="InterPro"/>
</dbReference>
<reference evidence="2" key="2">
    <citation type="submission" date="2025-09" db="UniProtKB">
        <authorList>
            <consortium name="Ensembl"/>
        </authorList>
    </citation>
    <scope>IDENTIFICATION</scope>
</reference>
<dbReference type="STRING" id="109280.ENSHCOP00000017691"/>
<accession>A0A3Q2YI10</accession>
<dbReference type="Ensembl" id="ENSHCOT00000013150.1">
    <property type="protein sequence ID" value="ENSHCOP00000017691.1"/>
    <property type="gene ID" value="ENSHCOG00000001683.1"/>
</dbReference>
<dbReference type="PROSITE" id="PS51361">
    <property type="entry name" value="TENEURIN_N"/>
    <property type="match status" value="1"/>
</dbReference>
<dbReference type="Proteomes" id="UP000264820">
    <property type="component" value="Unplaced"/>
</dbReference>